<evidence type="ECO:0000259" key="2">
    <source>
        <dbReference type="Pfam" id="PF00849"/>
    </source>
</evidence>
<evidence type="ECO:0000313" key="3">
    <source>
        <dbReference type="EMBL" id="GBC07177.1"/>
    </source>
</evidence>
<feature type="domain" description="Pseudouridine synthase RsuA/RluA-like" evidence="2">
    <location>
        <begin position="44"/>
        <end position="215"/>
    </location>
</feature>
<reference evidence="3 4" key="1">
    <citation type="submission" date="2017-11" db="EMBL/GenBank/DDBJ databases">
        <title>The genome of Rhizophagus clarus HR1 reveals common genetic basis of auxotrophy among arbuscular mycorrhizal fungi.</title>
        <authorList>
            <person name="Kobayashi Y."/>
        </authorList>
    </citation>
    <scope>NUCLEOTIDE SEQUENCE [LARGE SCALE GENOMIC DNA]</scope>
    <source>
        <strain evidence="3 4">HR1</strain>
    </source>
</reference>
<keyword evidence="4" id="KW-1185">Reference proteome</keyword>
<dbReference type="PANTHER" id="PTHR21600">
    <property type="entry name" value="MITOCHONDRIAL RNA PSEUDOURIDINE SYNTHASE"/>
    <property type="match status" value="1"/>
</dbReference>
<proteinExistence type="inferred from homology"/>
<dbReference type="InterPro" id="IPR050188">
    <property type="entry name" value="RluA_PseudoU_synthase"/>
</dbReference>
<comment type="caution">
    <text evidence="3">The sequence shown here is derived from an EMBL/GenBank/DDBJ whole genome shotgun (WGS) entry which is preliminary data.</text>
</comment>
<dbReference type="STRING" id="94130.A0A2Z6SKN9"/>
<dbReference type="AlphaFoldDB" id="A0A2Z6SKN9"/>
<evidence type="ECO:0000313" key="4">
    <source>
        <dbReference type="Proteomes" id="UP000247702"/>
    </source>
</evidence>
<dbReference type="GO" id="GO:0009982">
    <property type="term" value="F:pseudouridine synthase activity"/>
    <property type="evidence" value="ECO:0007669"/>
    <property type="project" value="InterPro"/>
</dbReference>
<dbReference type="EMBL" id="BEXD01004126">
    <property type="protein sequence ID" value="GBC07177.1"/>
    <property type="molecule type" value="Genomic_DNA"/>
</dbReference>
<dbReference type="GO" id="GO:0003723">
    <property type="term" value="F:RNA binding"/>
    <property type="evidence" value="ECO:0007669"/>
    <property type="project" value="InterPro"/>
</dbReference>
<organism evidence="3 4">
    <name type="scientific">Rhizophagus clarus</name>
    <dbReference type="NCBI Taxonomy" id="94130"/>
    <lineage>
        <taxon>Eukaryota</taxon>
        <taxon>Fungi</taxon>
        <taxon>Fungi incertae sedis</taxon>
        <taxon>Mucoromycota</taxon>
        <taxon>Glomeromycotina</taxon>
        <taxon>Glomeromycetes</taxon>
        <taxon>Glomerales</taxon>
        <taxon>Glomeraceae</taxon>
        <taxon>Rhizophagus</taxon>
    </lineage>
</organism>
<comment type="similarity">
    <text evidence="1">Belongs to the pseudouridine synthase RluA family.</text>
</comment>
<dbReference type="GO" id="GO:0000455">
    <property type="term" value="P:enzyme-directed rRNA pseudouridine synthesis"/>
    <property type="evidence" value="ECO:0007669"/>
    <property type="project" value="TreeGrafter"/>
</dbReference>
<dbReference type="InterPro" id="IPR020103">
    <property type="entry name" value="PsdUridine_synth_cat_dom_sf"/>
</dbReference>
<dbReference type="Pfam" id="PF00849">
    <property type="entry name" value="PseudoU_synth_2"/>
    <property type="match status" value="1"/>
</dbReference>
<gene>
    <name evidence="3" type="ORF">RclHR1_00730026</name>
</gene>
<accession>A0A2Z6SKN9</accession>
<dbReference type="CDD" id="cd02869">
    <property type="entry name" value="PseudoU_synth_RluA_like"/>
    <property type="match status" value="1"/>
</dbReference>
<protein>
    <recommendedName>
        <fullName evidence="2">Pseudouridine synthase RsuA/RluA-like domain-containing protein</fullName>
    </recommendedName>
</protein>
<dbReference type="SUPFAM" id="SSF55120">
    <property type="entry name" value="Pseudouridine synthase"/>
    <property type="match status" value="1"/>
</dbReference>
<dbReference type="Proteomes" id="UP000247702">
    <property type="component" value="Unassembled WGS sequence"/>
</dbReference>
<dbReference type="Gene3D" id="3.30.2350.10">
    <property type="entry name" value="Pseudouridine synthase"/>
    <property type="match status" value="1"/>
</dbReference>
<dbReference type="PANTHER" id="PTHR21600:SF87">
    <property type="entry name" value="RNA PSEUDOURIDYLATE SYNTHASE DOMAIN-CONTAINING PROTEIN 1"/>
    <property type="match status" value="1"/>
</dbReference>
<dbReference type="InterPro" id="IPR006145">
    <property type="entry name" value="PsdUridine_synth_RsuA/RluA"/>
</dbReference>
<sequence>MIPKMNKREQTQRFNSNIIDVNKNNDMVKYEIPKIQILFRNEEFLIINKPYDIRIDGDTSKGHTVLSLLYNQIPNLPKPLRNVHQLDHATSGCYCLALTKKSAGIASIAFAKREVDKYYLAIVRGWMKNDSYVVEQPIAEVPNNRYRMCIGTEDNPGKSSKTEIKVLRRGYFHSSLLPPSPSTTPPPSPSEYIQVTLIRLHPITGRRHQLRLHCQFLNHPIVGDWHYERQIMNYTDTWRMMLHAQKLVIPLNKTDEALDVNAGDPFSELVTENFGYDYVEVERENK</sequence>
<name>A0A2Z6SKN9_9GLOM</name>
<evidence type="ECO:0000256" key="1">
    <source>
        <dbReference type="ARBA" id="ARBA00010876"/>
    </source>
</evidence>